<evidence type="ECO:0000256" key="3">
    <source>
        <dbReference type="SAM" id="SignalP"/>
    </source>
</evidence>
<dbReference type="PATRIC" id="fig|1068978.7.peg.249"/>
<dbReference type="EMBL" id="CP009110">
    <property type="protein sequence ID" value="AIJ20324.1"/>
    <property type="molecule type" value="Genomic_DNA"/>
</dbReference>
<evidence type="ECO:0000313" key="4">
    <source>
        <dbReference type="EMBL" id="AIJ20324.1"/>
    </source>
</evidence>
<gene>
    <name evidence="4" type="ORF">AMETH_0232</name>
</gene>
<dbReference type="HOGENOM" id="CLU_962747_0_0_11"/>
<reference evidence="4 5" key="1">
    <citation type="submission" date="2014-07" db="EMBL/GenBank/DDBJ databases">
        <title>Whole Genome Sequence of the Amycolatopsis methanolica 239.</title>
        <authorList>
            <person name="Tang B."/>
        </authorList>
    </citation>
    <scope>NUCLEOTIDE SEQUENCE [LARGE SCALE GENOMIC DNA]</scope>
    <source>
        <strain evidence="4 5">239</strain>
    </source>
</reference>
<dbReference type="RefSeq" id="WP_017986189.1">
    <property type="nucleotide sequence ID" value="NZ_AQUL01000001.1"/>
</dbReference>
<evidence type="ECO:0000256" key="1">
    <source>
        <dbReference type="SAM" id="MobiDB-lite"/>
    </source>
</evidence>
<dbReference type="Proteomes" id="UP000062973">
    <property type="component" value="Chromosome"/>
</dbReference>
<dbReference type="AlphaFoldDB" id="A0A076MHW8"/>
<sequence>MRARAAIVAGALAVGLLAAPAAWAETRVLDSCVATATEGDELALSPLAVLDPVVSVLAPLDPLNVLVPAFETAWRATTPIVLPAAGPAGIAGDVIADAVLARLTGISVVGPVLDVLVGPVHGLLAGTCRITAVPAEAPRADPPPLPPPPTTPPPPTLAPPEFSLPAGGPAGGGAPPEPSPYQGDGPAGTPAAAPAPGSHYDVQSTVPQAQFDTVALGRSRAAATVEALPADDPLPWESPAILAALLIALVGIQLGRTWILRRTDE</sequence>
<keyword evidence="2" id="KW-1133">Transmembrane helix</keyword>
<keyword evidence="3" id="KW-0732">Signal</keyword>
<name>A0A076MHW8_AMYME</name>
<keyword evidence="5" id="KW-1185">Reference proteome</keyword>
<proteinExistence type="predicted"/>
<keyword evidence="2" id="KW-0472">Membrane</keyword>
<feature type="signal peptide" evidence="3">
    <location>
        <begin position="1"/>
        <end position="24"/>
    </location>
</feature>
<accession>A0A076MHW8</accession>
<dbReference type="KEGG" id="amq:AMETH_0232"/>
<protein>
    <submittedName>
        <fullName evidence="4">Uncharacterized protein</fullName>
    </submittedName>
</protein>
<keyword evidence="2" id="KW-0812">Transmembrane</keyword>
<feature type="transmembrane region" description="Helical" evidence="2">
    <location>
        <begin position="240"/>
        <end position="259"/>
    </location>
</feature>
<evidence type="ECO:0000313" key="5">
    <source>
        <dbReference type="Proteomes" id="UP000062973"/>
    </source>
</evidence>
<feature type="compositionally biased region" description="Low complexity" evidence="1">
    <location>
        <begin position="183"/>
        <end position="197"/>
    </location>
</feature>
<feature type="compositionally biased region" description="Pro residues" evidence="1">
    <location>
        <begin position="140"/>
        <end position="158"/>
    </location>
</feature>
<evidence type="ECO:0000256" key="2">
    <source>
        <dbReference type="SAM" id="Phobius"/>
    </source>
</evidence>
<feature type="region of interest" description="Disordered" evidence="1">
    <location>
        <begin position="136"/>
        <end position="202"/>
    </location>
</feature>
<organism evidence="4 5">
    <name type="scientific">Amycolatopsis methanolica 239</name>
    <dbReference type="NCBI Taxonomy" id="1068978"/>
    <lineage>
        <taxon>Bacteria</taxon>
        <taxon>Bacillati</taxon>
        <taxon>Actinomycetota</taxon>
        <taxon>Actinomycetes</taxon>
        <taxon>Pseudonocardiales</taxon>
        <taxon>Pseudonocardiaceae</taxon>
        <taxon>Amycolatopsis</taxon>
        <taxon>Amycolatopsis methanolica group</taxon>
    </lineage>
</organism>
<feature type="chain" id="PRO_5001715319" evidence="3">
    <location>
        <begin position="25"/>
        <end position="265"/>
    </location>
</feature>